<comment type="subcellular location">
    <subcellularLocation>
        <location evidence="1">Cell membrane</location>
    </subcellularLocation>
</comment>
<evidence type="ECO:0000256" key="5">
    <source>
        <dbReference type="ARBA" id="ARBA00023136"/>
    </source>
</evidence>
<dbReference type="InterPro" id="IPR029044">
    <property type="entry name" value="Nucleotide-diphossugar_trans"/>
</dbReference>
<evidence type="ECO:0000256" key="1">
    <source>
        <dbReference type="ARBA" id="ARBA00004236"/>
    </source>
</evidence>
<keyword evidence="2" id="KW-1003">Cell membrane</keyword>
<proteinExistence type="predicted"/>
<keyword evidence="3 7" id="KW-0328">Glycosyltransferase</keyword>
<name>A0ABW4JVH2_9HYPH</name>
<evidence type="ECO:0000256" key="2">
    <source>
        <dbReference type="ARBA" id="ARBA00022475"/>
    </source>
</evidence>
<dbReference type="EMBL" id="JBHUFA010000001">
    <property type="protein sequence ID" value="MFD1695239.1"/>
    <property type="molecule type" value="Genomic_DNA"/>
</dbReference>
<dbReference type="PANTHER" id="PTHR43646">
    <property type="entry name" value="GLYCOSYLTRANSFERASE"/>
    <property type="match status" value="1"/>
</dbReference>
<keyword evidence="5" id="KW-0472">Membrane</keyword>
<feature type="domain" description="Glycosyltransferase 2-like" evidence="6">
    <location>
        <begin position="3"/>
        <end position="110"/>
    </location>
</feature>
<evidence type="ECO:0000256" key="3">
    <source>
        <dbReference type="ARBA" id="ARBA00022676"/>
    </source>
</evidence>
<dbReference type="SUPFAM" id="SSF53448">
    <property type="entry name" value="Nucleotide-diphospho-sugar transferases"/>
    <property type="match status" value="1"/>
</dbReference>
<dbReference type="PANTHER" id="PTHR43646:SF2">
    <property type="entry name" value="GLYCOSYLTRANSFERASE 2-LIKE DOMAIN-CONTAINING PROTEIN"/>
    <property type="match status" value="1"/>
</dbReference>
<evidence type="ECO:0000313" key="8">
    <source>
        <dbReference type="Proteomes" id="UP001597327"/>
    </source>
</evidence>
<dbReference type="Proteomes" id="UP001597327">
    <property type="component" value="Unassembled WGS sequence"/>
</dbReference>
<dbReference type="Gene3D" id="3.90.550.10">
    <property type="entry name" value="Spore Coat Polysaccharide Biosynthesis Protein SpsA, Chain A"/>
    <property type="match status" value="1"/>
</dbReference>
<organism evidence="7 8">
    <name type="scientific">Roseibium aestuarii</name>
    <dbReference type="NCBI Taxonomy" id="2600299"/>
    <lineage>
        <taxon>Bacteria</taxon>
        <taxon>Pseudomonadati</taxon>
        <taxon>Pseudomonadota</taxon>
        <taxon>Alphaproteobacteria</taxon>
        <taxon>Hyphomicrobiales</taxon>
        <taxon>Stappiaceae</taxon>
        <taxon>Roseibium</taxon>
    </lineage>
</organism>
<evidence type="ECO:0000256" key="4">
    <source>
        <dbReference type="ARBA" id="ARBA00022679"/>
    </source>
</evidence>
<keyword evidence="8" id="KW-1185">Reference proteome</keyword>
<sequence>MISVIIPTLNSEADLAHTLAALVPAAADGVVREVIVVDGGSSDNTDQVADAAGCTWLTVAGPRSRRLIAGVSASERGEWLLFLNPDTVLETGWHHDVQAFIERAERAGSARRIAAAFKLRYEAFGLAPRLWEGWSTLRTRLLGMPYADQGLLLTRHFYQELGGHRALPNLEDLDLVRRIGARRVVSLRKAAISPDRPRREGRLRAIRRAIARFCIGTLRLPASLVLKLHG</sequence>
<protein>
    <submittedName>
        <fullName evidence="7">Glycosyltransferase</fullName>
        <ecNumber evidence="7">2.4.-.-</ecNumber>
    </submittedName>
</protein>
<accession>A0ABW4JVH2</accession>
<dbReference type="InterPro" id="IPR001173">
    <property type="entry name" value="Glyco_trans_2-like"/>
</dbReference>
<dbReference type="EC" id="2.4.-.-" evidence="7"/>
<gene>
    <name evidence="7" type="ORF">ACFSC7_06900</name>
</gene>
<reference evidence="8" key="1">
    <citation type="journal article" date="2019" name="Int. J. Syst. Evol. Microbiol.">
        <title>The Global Catalogue of Microorganisms (GCM) 10K type strain sequencing project: providing services to taxonomists for standard genome sequencing and annotation.</title>
        <authorList>
            <consortium name="The Broad Institute Genomics Platform"/>
            <consortium name="The Broad Institute Genome Sequencing Center for Infectious Disease"/>
            <person name="Wu L."/>
            <person name="Ma J."/>
        </authorList>
    </citation>
    <scope>NUCLEOTIDE SEQUENCE [LARGE SCALE GENOMIC DNA]</scope>
    <source>
        <strain evidence="8">JCM 3369</strain>
    </source>
</reference>
<evidence type="ECO:0000259" key="6">
    <source>
        <dbReference type="Pfam" id="PF00535"/>
    </source>
</evidence>
<dbReference type="GO" id="GO:0016757">
    <property type="term" value="F:glycosyltransferase activity"/>
    <property type="evidence" value="ECO:0007669"/>
    <property type="project" value="UniProtKB-KW"/>
</dbReference>
<keyword evidence="4 7" id="KW-0808">Transferase</keyword>
<comment type="caution">
    <text evidence="7">The sequence shown here is derived from an EMBL/GenBank/DDBJ whole genome shotgun (WGS) entry which is preliminary data.</text>
</comment>
<dbReference type="Pfam" id="PF00535">
    <property type="entry name" value="Glycos_transf_2"/>
    <property type="match status" value="1"/>
</dbReference>
<dbReference type="RefSeq" id="WP_149891007.1">
    <property type="nucleotide sequence ID" value="NZ_JBHUFA010000001.1"/>
</dbReference>
<evidence type="ECO:0000313" key="7">
    <source>
        <dbReference type="EMBL" id="MFD1695239.1"/>
    </source>
</evidence>